<organism evidence="6 7">
    <name type="scientific">Brachionus calyciflorus</name>
    <dbReference type="NCBI Taxonomy" id="104777"/>
    <lineage>
        <taxon>Eukaryota</taxon>
        <taxon>Metazoa</taxon>
        <taxon>Spiralia</taxon>
        <taxon>Gnathifera</taxon>
        <taxon>Rotifera</taxon>
        <taxon>Eurotatoria</taxon>
        <taxon>Monogononta</taxon>
        <taxon>Pseudotrocha</taxon>
        <taxon>Ploima</taxon>
        <taxon>Brachionidae</taxon>
        <taxon>Brachionus</taxon>
    </lineage>
</organism>
<evidence type="ECO:0000313" key="7">
    <source>
        <dbReference type="Proteomes" id="UP000663879"/>
    </source>
</evidence>
<sequence>MVFLGFKCVKRILIGLNVLLILFSIIMISVGIYAKTSSIVSNGVLGGIIFCGVFLLVISLVGIVGTIKHHQVFLFFYMFFLTICFLIQFIIACTCLGFISVNSKYDPLSNGWYNLSEKSKQETQIKYNCCGFSEDDFKILFEASKCPEKATGTCYEPVKESVKNGLKSTGIVALIFSFTNLLGVWLAYRYRNQRDPKCNPNTFL</sequence>
<dbReference type="InterPro" id="IPR018499">
    <property type="entry name" value="Tetraspanin/Peripherin"/>
</dbReference>
<feature type="transmembrane region" description="Helical" evidence="5">
    <location>
        <begin position="74"/>
        <end position="99"/>
    </location>
</feature>
<feature type="transmembrane region" description="Helical" evidence="5">
    <location>
        <begin position="12"/>
        <end position="33"/>
    </location>
</feature>
<dbReference type="AlphaFoldDB" id="A0A814C7Z7"/>
<dbReference type="Pfam" id="PF00335">
    <property type="entry name" value="Tetraspanin"/>
    <property type="match status" value="1"/>
</dbReference>
<dbReference type="EMBL" id="CAJNOC010002568">
    <property type="protein sequence ID" value="CAF0940581.1"/>
    <property type="molecule type" value="Genomic_DNA"/>
</dbReference>
<protein>
    <recommendedName>
        <fullName evidence="8">Tetraspanin</fullName>
    </recommendedName>
</protein>
<feature type="transmembrane region" description="Helical" evidence="5">
    <location>
        <begin position="45"/>
        <end position="67"/>
    </location>
</feature>
<evidence type="ECO:0000256" key="3">
    <source>
        <dbReference type="ARBA" id="ARBA00022989"/>
    </source>
</evidence>
<keyword evidence="4 5" id="KW-0472">Membrane</keyword>
<evidence type="ECO:0000256" key="5">
    <source>
        <dbReference type="SAM" id="Phobius"/>
    </source>
</evidence>
<keyword evidence="3 5" id="KW-1133">Transmembrane helix</keyword>
<accession>A0A814C7Z7</accession>
<name>A0A814C7Z7_9BILA</name>
<reference evidence="6" key="1">
    <citation type="submission" date="2021-02" db="EMBL/GenBank/DDBJ databases">
        <authorList>
            <person name="Nowell W R."/>
        </authorList>
    </citation>
    <scope>NUCLEOTIDE SEQUENCE</scope>
    <source>
        <strain evidence="6">Ploen Becks lab</strain>
    </source>
</reference>
<comment type="subcellular location">
    <subcellularLocation>
        <location evidence="1">Membrane</location>
        <topology evidence="1">Multi-pass membrane protein</topology>
    </subcellularLocation>
</comment>
<keyword evidence="2 5" id="KW-0812">Transmembrane</keyword>
<evidence type="ECO:0000256" key="4">
    <source>
        <dbReference type="ARBA" id="ARBA00023136"/>
    </source>
</evidence>
<feature type="transmembrane region" description="Helical" evidence="5">
    <location>
        <begin position="170"/>
        <end position="188"/>
    </location>
</feature>
<dbReference type="Proteomes" id="UP000663879">
    <property type="component" value="Unassembled WGS sequence"/>
</dbReference>
<proteinExistence type="predicted"/>
<evidence type="ECO:0008006" key="8">
    <source>
        <dbReference type="Google" id="ProtNLM"/>
    </source>
</evidence>
<comment type="caution">
    <text evidence="6">The sequence shown here is derived from an EMBL/GenBank/DDBJ whole genome shotgun (WGS) entry which is preliminary data.</text>
</comment>
<dbReference type="GO" id="GO:0016020">
    <property type="term" value="C:membrane"/>
    <property type="evidence" value="ECO:0007669"/>
    <property type="project" value="UniProtKB-SubCell"/>
</dbReference>
<evidence type="ECO:0000313" key="6">
    <source>
        <dbReference type="EMBL" id="CAF0940581.1"/>
    </source>
</evidence>
<dbReference type="PANTHER" id="PTHR19282:SF452">
    <property type="entry name" value="LD03691P"/>
    <property type="match status" value="1"/>
</dbReference>
<evidence type="ECO:0000256" key="1">
    <source>
        <dbReference type="ARBA" id="ARBA00004141"/>
    </source>
</evidence>
<dbReference type="PANTHER" id="PTHR19282">
    <property type="entry name" value="TETRASPANIN"/>
    <property type="match status" value="1"/>
</dbReference>
<dbReference type="PRINTS" id="PR00259">
    <property type="entry name" value="TMFOUR"/>
</dbReference>
<dbReference type="OrthoDB" id="5845060at2759"/>
<evidence type="ECO:0000256" key="2">
    <source>
        <dbReference type="ARBA" id="ARBA00022692"/>
    </source>
</evidence>
<keyword evidence="7" id="KW-1185">Reference proteome</keyword>
<gene>
    <name evidence="6" type="ORF">OXX778_LOCUS13406</name>
</gene>